<dbReference type="InterPro" id="IPR051210">
    <property type="entry name" value="Ub_ligase/GEF_domain"/>
</dbReference>
<dbReference type="PROSITE" id="PS50012">
    <property type="entry name" value="RCC1_3"/>
    <property type="match status" value="2"/>
</dbReference>
<dbReference type="OrthoDB" id="61110at2759"/>
<dbReference type="Proteomes" id="UP000789405">
    <property type="component" value="Unassembled WGS sequence"/>
</dbReference>
<reference evidence="3" key="1">
    <citation type="submission" date="2021-06" db="EMBL/GenBank/DDBJ databases">
        <authorList>
            <person name="Kallberg Y."/>
            <person name="Tangrot J."/>
            <person name="Rosling A."/>
        </authorList>
    </citation>
    <scope>NUCLEOTIDE SEQUENCE</scope>
    <source>
        <strain evidence="3">MA453B</strain>
    </source>
</reference>
<evidence type="ECO:0000313" key="3">
    <source>
        <dbReference type="EMBL" id="CAG8736892.1"/>
    </source>
</evidence>
<dbReference type="PROSITE" id="PS00626">
    <property type="entry name" value="RCC1_2"/>
    <property type="match status" value="1"/>
</dbReference>
<feature type="non-terminal residue" evidence="3">
    <location>
        <position position="1"/>
    </location>
</feature>
<dbReference type="InterPro" id="IPR009091">
    <property type="entry name" value="RCC1/BLIP-II"/>
</dbReference>
<dbReference type="PANTHER" id="PTHR22870">
    <property type="entry name" value="REGULATOR OF CHROMOSOME CONDENSATION"/>
    <property type="match status" value="1"/>
</dbReference>
<dbReference type="PANTHER" id="PTHR22870:SF408">
    <property type="entry name" value="OS09G0560450 PROTEIN"/>
    <property type="match status" value="1"/>
</dbReference>
<sequence length="177" mass="19705">RIKKIFAGSYHNFAVNDDNIIYTWGLNNYGQCGIESSDSYILHSTKVEFFQNFHRVKQIAAGMHHSLALLENGNLYSFGHANYGQLGIGEVSTDKVSMPIHITKLVNCQKIAVGNHHSLAVNEKVHMWGFGETYALEDTSGENKKFLFEINCTEIGNKILSICGGSQCSVILSQFND</sequence>
<gene>
    <name evidence="3" type="ORF">DERYTH_LOCUS15646</name>
</gene>
<dbReference type="Gene3D" id="2.130.10.30">
    <property type="entry name" value="Regulator of chromosome condensation 1/beta-lactamase-inhibitor protein II"/>
    <property type="match status" value="1"/>
</dbReference>
<feature type="repeat" description="RCC1" evidence="2">
    <location>
        <begin position="73"/>
        <end position="124"/>
    </location>
</feature>
<dbReference type="AlphaFoldDB" id="A0A9N9IJ43"/>
<keyword evidence="4" id="KW-1185">Reference proteome</keyword>
<dbReference type="EMBL" id="CAJVPY010012844">
    <property type="protein sequence ID" value="CAG8736892.1"/>
    <property type="molecule type" value="Genomic_DNA"/>
</dbReference>
<evidence type="ECO:0000256" key="1">
    <source>
        <dbReference type="ARBA" id="ARBA00022737"/>
    </source>
</evidence>
<name>A0A9N9IJ43_9GLOM</name>
<proteinExistence type="predicted"/>
<accession>A0A9N9IJ43</accession>
<evidence type="ECO:0000313" key="4">
    <source>
        <dbReference type="Proteomes" id="UP000789405"/>
    </source>
</evidence>
<dbReference type="Pfam" id="PF00415">
    <property type="entry name" value="RCC1"/>
    <property type="match status" value="2"/>
</dbReference>
<comment type="caution">
    <text evidence="3">The sequence shown here is derived from an EMBL/GenBank/DDBJ whole genome shotgun (WGS) entry which is preliminary data.</text>
</comment>
<dbReference type="SUPFAM" id="SSF50985">
    <property type="entry name" value="RCC1/BLIP-II"/>
    <property type="match status" value="1"/>
</dbReference>
<feature type="repeat" description="RCC1" evidence="2">
    <location>
        <begin position="19"/>
        <end position="72"/>
    </location>
</feature>
<evidence type="ECO:0000256" key="2">
    <source>
        <dbReference type="PROSITE-ProRule" id="PRU00235"/>
    </source>
</evidence>
<dbReference type="InterPro" id="IPR000408">
    <property type="entry name" value="Reg_chr_condens"/>
</dbReference>
<protein>
    <submittedName>
        <fullName evidence="3">26601_t:CDS:1</fullName>
    </submittedName>
</protein>
<keyword evidence="1" id="KW-0677">Repeat</keyword>
<organism evidence="3 4">
    <name type="scientific">Dentiscutata erythropus</name>
    <dbReference type="NCBI Taxonomy" id="1348616"/>
    <lineage>
        <taxon>Eukaryota</taxon>
        <taxon>Fungi</taxon>
        <taxon>Fungi incertae sedis</taxon>
        <taxon>Mucoromycota</taxon>
        <taxon>Glomeromycotina</taxon>
        <taxon>Glomeromycetes</taxon>
        <taxon>Diversisporales</taxon>
        <taxon>Gigasporaceae</taxon>
        <taxon>Dentiscutata</taxon>
    </lineage>
</organism>